<dbReference type="EMBL" id="QNRK01000013">
    <property type="protein sequence ID" value="RBP12954.1"/>
    <property type="molecule type" value="Genomic_DNA"/>
</dbReference>
<keyword evidence="2" id="KW-1185">Reference proteome</keyword>
<comment type="caution">
    <text evidence="1">The sequence shown here is derived from an EMBL/GenBank/DDBJ whole genome shotgun (WGS) entry which is preliminary data.</text>
</comment>
<gene>
    <name evidence="1" type="ORF">DFR50_113146</name>
</gene>
<name>A0A366FE61_9HYPH</name>
<evidence type="ECO:0000313" key="1">
    <source>
        <dbReference type="EMBL" id="RBP12954.1"/>
    </source>
</evidence>
<dbReference type="AlphaFoldDB" id="A0A366FE61"/>
<sequence>MGDVFYQSLPILTDFAAAARPENYRPVPDDWVVGFSDVVGSTRAISEGRYKAVNFVGAGVVAAVSNALRRRPFPFVFGGDGASFAVSAEDAAAAADALARIAAYAKTEFELELRVATAPVAEIRAAGRDIRVARFAASEAAVYAMFAGGGLTWLEERAKAGAFGIPPAAPGAAPDLSGLSCRWGVAPAKHGIVLSVIVIPRGEDPRYAALIEDIVRLAIDGWQSDRPVTVERLQAGSAPTAIALETSAIRASGVSALKARLQAALGYALGNVFHRFRLKAGAFDAALYAVEVAANADFRKFDDGLRMTLDCSPAFADKLEARLAAADAYADWGLYRQKSAQITCIVPSLADRGHVHFVDGAEGGYTLAASALKARRLLKAG</sequence>
<evidence type="ECO:0000313" key="2">
    <source>
        <dbReference type="Proteomes" id="UP000253529"/>
    </source>
</evidence>
<protein>
    <submittedName>
        <fullName evidence="1">DUF3095 family protein</fullName>
    </submittedName>
</protein>
<dbReference type="RefSeq" id="WP_113889782.1">
    <property type="nucleotide sequence ID" value="NZ_QNRK01000013.1"/>
</dbReference>
<dbReference type="Proteomes" id="UP000253529">
    <property type="component" value="Unassembled WGS sequence"/>
</dbReference>
<dbReference type="Pfam" id="PF11294">
    <property type="entry name" value="DUF3095"/>
    <property type="match status" value="1"/>
</dbReference>
<proteinExistence type="predicted"/>
<organism evidence="1 2">
    <name type="scientific">Roseiarcus fermentans</name>
    <dbReference type="NCBI Taxonomy" id="1473586"/>
    <lineage>
        <taxon>Bacteria</taxon>
        <taxon>Pseudomonadati</taxon>
        <taxon>Pseudomonadota</taxon>
        <taxon>Alphaproteobacteria</taxon>
        <taxon>Hyphomicrobiales</taxon>
        <taxon>Roseiarcaceae</taxon>
        <taxon>Roseiarcus</taxon>
    </lineage>
</organism>
<accession>A0A366FE61</accession>
<reference evidence="1 2" key="1">
    <citation type="submission" date="2018-06" db="EMBL/GenBank/DDBJ databases">
        <title>Genomic Encyclopedia of Type Strains, Phase IV (KMG-IV): sequencing the most valuable type-strain genomes for metagenomic binning, comparative biology and taxonomic classification.</title>
        <authorList>
            <person name="Goeker M."/>
        </authorList>
    </citation>
    <scope>NUCLEOTIDE SEQUENCE [LARGE SCALE GENOMIC DNA]</scope>
    <source>
        <strain evidence="1 2">DSM 24875</strain>
    </source>
</reference>
<dbReference type="InterPro" id="IPR021445">
    <property type="entry name" value="DUF3095"/>
</dbReference>
<dbReference type="OrthoDB" id="5342145at2"/>